<dbReference type="Gene3D" id="1.20.120.230">
    <property type="entry name" value="Alpha-catenin/vinculin-like"/>
    <property type="match status" value="1"/>
</dbReference>
<dbReference type="Pfam" id="PF12026">
    <property type="entry name" value="CAS_C"/>
    <property type="match status" value="1"/>
</dbReference>
<dbReference type="Proteomes" id="UP000614601">
    <property type="component" value="Unassembled WGS sequence"/>
</dbReference>
<feature type="compositionally biased region" description="Polar residues" evidence="2">
    <location>
        <begin position="306"/>
        <end position="325"/>
    </location>
</feature>
<dbReference type="InterPro" id="IPR021901">
    <property type="entry name" value="CAS_C"/>
</dbReference>
<dbReference type="Proteomes" id="UP000783686">
    <property type="component" value="Unassembled WGS sequence"/>
</dbReference>
<evidence type="ECO:0000313" key="5">
    <source>
        <dbReference type="Proteomes" id="UP000614601"/>
    </source>
</evidence>
<keyword evidence="1" id="KW-0597">Phosphoprotein</keyword>
<dbReference type="GO" id="GO:0005737">
    <property type="term" value="C:cytoplasm"/>
    <property type="evidence" value="ECO:0007669"/>
    <property type="project" value="TreeGrafter"/>
</dbReference>
<organism evidence="4 5">
    <name type="scientific">Bursaphelenchus okinawaensis</name>
    <dbReference type="NCBI Taxonomy" id="465554"/>
    <lineage>
        <taxon>Eukaryota</taxon>
        <taxon>Metazoa</taxon>
        <taxon>Ecdysozoa</taxon>
        <taxon>Nematoda</taxon>
        <taxon>Chromadorea</taxon>
        <taxon>Rhabditida</taxon>
        <taxon>Tylenchina</taxon>
        <taxon>Tylenchomorpha</taxon>
        <taxon>Aphelenchoidea</taxon>
        <taxon>Aphelenchoididae</taxon>
        <taxon>Bursaphelenchus</taxon>
    </lineage>
</organism>
<gene>
    <name evidence="4" type="ORF">BOKJ2_LOCUS1192</name>
</gene>
<feature type="compositionally biased region" description="Polar residues" evidence="2">
    <location>
        <begin position="635"/>
        <end position="648"/>
    </location>
</feature>
<dbReference type="EMBL" id="CAJFCW020000001">
    <property type="protein sequence ID" value="CAG9082056.1"/>
    <property type="molecule type" value="Genomic_DNA"/>
</dbReference>
<dbReference type="GO" id="GO:0007169">
    <property type="term" value="P:cell surface receptor protein tyrosine kinase signaling pathway"/>
    <property type="evidence" value="ECO:0007669"/>
    <property type="project" value="TreeGrafter"/>
</dbReference>
<proteinExistence type="predicted"/>
<feature type="region of interest" description="Disordered" evidence="2">
    <location>
        <begin position="694"/>
        <end position="714"/>
    </location>
</feature>
<dbReference type="InterPro" id="IPR037362">
    <property type="entry name" value="CAS_fam"/>
</dbReference>
<accession>A0A811JTQ7</accession>
<feature type="domain" description="CAS family C-terminal" evidence="3">
    <location>
        <begin position="741"/>
        <end position="894"/>
    </location>
</feature>
<feature type="compositionally biased region" description="Low complexity" evidence="2">
    <location>
        <begin position="260"/>
        <end position="273"/>
    </location>
</feature>
<feature type="region of interest" description="Disordered" evidence="2">
    <location>
        <begin position="635"/>
        <end position="667"/>
    </location>
</feature>
<dbReference type="GO" id="GO:0016477">
    <property type="term" value="P:cell migration"/>
    <property type="evidence" value="ECO:0007669"/>
    <property type="project" value="TreeGrafter"/>
</dbReference>
<feature type="region of interest" description="Disordered" evidence="2">
    <location>
        <begin position="114"/>
        <end position="198"/>
    </location>
</feature>
<comment type="caution">
    <text evidence="4">The sequence shown here is derived from an EMBL/GenBank/DDBJ whole genome shotgun (WGS) entry which is preliminary data.</text>
</comment>
<feature type="compositionally biased region" description="Polar residues" evidence="2">
    <location>
        <begin position="167"/>
        <end position="198"/>
    </location>
</feature>
<protein>
    <recommendedName>
        <fullName evidence="3">CAS family C-terminal domain-containing protein</fullName>
    </recommendedName>
</protein>
<keyword evidence="5" id="KW-1185">Reference proteome</keyword>
<dbReference type="PANTHER" id="PTHR10654:SF18">
    <property type="entry name" value="IP17195P"/>
    <property type="match status" value="1"/>
</dbReference>
<feature type="compositionally biased region" description="Low complexity" evidence="2">
    <location>
        <begin position="695"/>
        <end position="708"/>
    </location>
</feature>
<evidence type="ECO:0000259" key="3">
    <source>
        <dbReference type="Pfam" id="PF12026"/>
    </source>
</evidence>
<evidence type="ECO:0000256" key="2">
    <source>
        <dbReference type="SAM" id="MobiDB-lite"/>
    </source>
</evidence>
<sequence length="906" mass="101215">MNNDGSTADLSNQVGQLFMMDSDFFHSPFMRDKIPKILFSNGMRGLESSTLKLPTFNHAFSMNDVSSKAVVKDIPIRVKTLASNPTFTEISSVRNSTPTPSFHSTRITNRTPTEFESVPNLAQDFKDKHDIRRTNDYSSPSYADRSNNYQPKSSISSNNYLPPPFVPSSTYHPPMSKPSNTFQTTTTKSSDSYQPTVTVSSNTYQPKVTMSFTSYQPSVTMSSNSYQPSRAISPKTFERTDNHGSLRNLSSQFGVASQLYNSESSSKPVYSSYRDLPTSEDNKFGNSYPSGDLNSYRSFGRRSETPPLTQSRSRTPVITSTTPHNYTRDVYNSLPRLVPTRLESSTATLPPLIRPSRERKINISDVRNLPRPAESGPAKPTRSVERSTNDFGLFPSSSLQSLRSLHRDVRTDPPSAFYRTNPPNVRETSFSSRTTSNPDLYTKSLTRPLKSPDLVDEAIRSLESFDPNEYLTNGLSTSYSVSSPGLTKELEISANDATVNILSSERMSLQSLIGELRSQCLGFNELTSKPGWRSYGELDYKLPEIKQLFYSIRGNLAKLQSRLVTDRVNASSDLMDTVAIMMTEFNHISGNADDWSTRRLWRGAWASETNDDLDKFTRLSRRLLNVMDELTSVTDRTLRSPHSPTTRSVKTEERLTPNGFMSSPNTYNNTNFLSSSPLMNSSYSKNFEVMDGGESTTSSTTSFSPTISQKSVTESKDTLIPQSGYLPPDSPESRIVMEEDDLASLSSSMNFGKISPPPPIFDRSQLDGQLSSTELEMVEFCAPQVTQNNEKLNRLVEAFYNEIETGESPEKFGQKARMIVMVGKVLTQLAKNIGSSLQSPSHKMEFEKTGDLLEKTVDYCQESINEALKQYPQVPAIESLITVINSICQQTQNLCILVALSMYQSK</sequence>
<reference evidence="4" key="1">
    <citation type="submission" date="2020-09" db="EMBL/GenBank/DDBJ databases">
        <authorList>
            <person name="Kikuchi T."/>
        </authorList>
    </citation>
    <scope>NUCLEOTIDE SEQUENCE</scope>
    <source>
        <strain evidence="4">SH1</strain>
    </source>
</reference>
<dbReference type="PANTHER" id="PTHR10654">
    <property type="entry name" value="CAS SCAFFOLDING PROTEIN"/>
    <property type="match status" value="1"/>
</dbReference>
<evidence type="ECO:0000256" key="1">
    <source>
        <dbReference type="ARBA" id="ARBA00022553"/>
    </source>
</evidence>
<feature type="compositionally biased region" description="Polar residues" evidence="2">
    <location>
        <begin position="421"/>
        <end position="445"/>
    </location>
</feature>
<feature type="region of interest" description="Disordered" evidence="2">
    <location>
        <begin position="260"/>
        <end position="327"/>
    </location>
</feature>
<dbReference type="EMBL" id="CAJFDH010000001">
    <property type="protein sequence ID" value="CAD5206508.1"/>
    <property type="molecule type" value="Genomic_DNA"/>
</dbReference>
<dbReference type="AlphaFoldDB" id="A0A811JTQ7"/>
<dbReference type="GO" id="GO:0005886">
    <property type="term" value="C:plasma membrane"/>
    <property type="evidence" value="ECO:0007669"/>
    <property type="project" value="TreeGrafter"/>
</dbReference>
<feature type="compositionally biased region" description="Polar residues" evidence="2">
    <location>
        <begin position="136"/>
        <end position="160"/>
    </location>
</feature>
<feature type="compositionally biased region" description="Basic and acidic residues" evidence="2">
    <location>
        <begin position="124"/>
        <end position="135"/>
    </location>
</feature>
<feature type="region of interest" description="Disordered" evidence="2">
    <location>
        <begin position="348"/>
        <end position="446"/>
    </location>
</feature>
<feature type="compositionally biased region" description="Polar residues" evidence="2">
    <location>
        <begin position="284"/>
        <end position="297"/>
    </location>
</feature>
<name>A0A811JTQ7_9BILA</name>
<evidence type="ECO:0000313" key="4">
    <source>
        <dbReference type="EMBL" id="CAD5206508.1"/>
    </source>
</evidence>
<dbReference type="OrthoDB" id="5983572at2759"/>